<evidence type="ECO:0000313" key="4">
    <source>
        <dbReference type="Proteomes" id="UP000063434"/>
    </source>
</evidence>
<evidence type="ECO:0000256" key="1">
    <source>
        <dbReference type="SAM" id="SignalP"/>
    </source>
</evidence>
<dbReference type="Proteomes" id="UP000063434">
    <property type="component" value="Unassembled WGS sequence"/>
</dbReference>
<feature type="domain" description="SnoaL-like" evidence="2">
    <location>
        <begin position="61"/>
        <end position="168"/>
    </location>
</feature>
<sequence length="190" mass="21583">MISLRGWLVGLLAATAVFAAGVNAQPKATIKEQNGFYYLSPGYTTADVADFYWRSLNGWSEHPAEMAKYYQQDGVYTLAYAPVDDFPNAGFKRANNGRQEMTDYFTNFSKQLGNLKYSDPKTWTLLETTEKGTYVFEYTSDGVIRASGKPYHQTFIAILRMAKDGQIQAVREYWDPYVALRDFGLIKKTQ</sequence>
<accession>A0A109L088</accession>
<proteinExistence type="predicted"/>
<comment type="caution">
    <text evidence="3">The sequence shown here is derived from an EMBL/GenBank/DDBJ whole genome shotgun (WGS) entry which is preliminary data.</text>
</comment>
<evidence type="ECO:0000313" key="3">
    <source>
        <dbReference type="EMBL" id="KWV78652.1"/>
    </source>
</evidence>
<keyword evidence="1" id="KW-0732">Signal</keyword>
<feature type="chain" id="PRO_5007137927" evidence="1">
    <location>
        <begin position="20"/>
        <end position="190"/>
    </location>
</feature>
<name>A0A109L088_PSEFL</name>
<reference evidence="3 4" key="1">
    <citation type="submission" date="2015-05" db="EMBL/GenBank/DDBJ databases">
        <title>A genomic and transcriptomic approach to investigate the blue pigment phenotype in Pseudomonas fluorescens.</title>
        <authorList>
            <person name="Andreani N.A."/>
            <person name="Cardazzo B."/>
        </authorList>
    </citation>
    <scope>NUCLEOTIDE SEQUENCE [LARGE SCALE GENOMIC DNA]</scope>
    <source>
        <strain evidence="3 4">Ps_40</strain>
    </source>
</reference>
<dbReference type="EMBL" id="LCYC01000018">
    <property type="protein sequence ID" value="KWV78652.1"/>
    <property type="molecule type" value="Genomic_DNA"/>
</dbReference>
<dbReference type="InterPro" id="IPR032710">
    <property type="entry name" value="NTF2-like_dom_sf"/>
</dbReference>
<dbReference type="Gene3D" id="3.10.450.50">
    <property type="match status" value="1"/>
</dbReference>
<dbReference type="RefSeq" id="WP_150073468.1">
    <property type="nucleotide sequence ID" value="NZ_LCYC01000018.1"/>
</dbReference>
<organism evidence="3 4">
    <name type="scientific">Pseudomonas fluorescens</name>
    <dbReference type="NCBI Taxonomy" id="294"/>
    <lineage>
        <taxon>Bacteria</taxon>
        <taxon>Pseudomonadati</taxon>
        <taxon>Pseudomonadota</taxon>
        <taxon>Gammaproteobacteria</taxon>
        <taxon>Pseudomonadales</taxon>
        <taxon>Pseudomonadaceae</taxon>
        <taxon>Pseudomonas</taxon>
    </lineage>
</organism>
<dbReference type="InterPro" id="IPR037401">
    <property type="entry name" value="SnoaL-like"/>
</dbReference>
<dbReference type="PATRIC" id="fig|294.195.peg.1914"/>
<evidence type="ECO:0000259" key="2">
    <source>
        <dbReference type="Pfam" id="PF12680"/>
    </source>
</evidence>
<protein>
    <submittedName>
        <fullName evidence="3">Putative PhzA/B-like protein</fullName>
    </submittedName>
</protein>
<gene>
    <name evidence="3" type="ORF">PFL603g_01809</name>
</gene>
<dbReference type="AlphaFoldDB" id="A0A109L088"/>
<feature type="signal peptide" evidence="1">
    <location>
        <begin position="1"/>
        <end position="19"/>
    </location>
</feature>
<dbReference type="SUPFAM" id="SSF54427">
    <property type="entry name" value="NTF2-like"/>
    <property type="match status" value="1"/>
</dbReference>
<dbReference type="Pfam" id="PF12680">
    <property type="entry name" value="SnoaL_2"/>
    <property type="match status" value="1"/>
</dbReference>